<feature type="compositionally biased region" description="Gly residues" evidence="1">
    <location>
        <begin position="180"/>
        <end position="191"/>
    </location>
</feature>
<keyword evidence="3" id="KW-1185">Reference proteome</keyword>
<evidence type="ECO:0000313" key="2">
    <source>
        <dbReference type="EMBL" id="RDW79854.1"/>
    </source>
</evidence>
<evidence type="ECO:0000313" key="3">
    <source>
        <dbReference type="Proteomes" id="UP000256645"/>
    </source>
</evidence>
<sequence length="209" mass="22853">MVTSLRPGRTIDPIQQEAKHGQGILPAAREQYEVRCHRHQTRDDIDPSMRLRQEHWYRFDWRASSLRTGSCDLIITTDTGAWWLGVILVAPAVLESGFLLGLPKSVPALKVIDRGDSEQEHAGTAASTLPAQIEIVWDRQAALARRRLGVRDGRRGGSSAKFGSHSAVQIGFPPARQALGFGGRDAQGGSSGMALPQPRDRRLGCNNGD</sequence>
<reference evidence="2 3" key="1">
    <citation type="journal article" date="2018" name="IMA Fungus">
        <title>IMA Genome-F 9: Draft genome sequence of Annulohypoxylon stygium, Aspergillus mulundensis, Berkeleyomyces basicola (syn. Thielaviopsis basicola), Ceratocystis smalleyi, two Cercospora beticola strains, Coleophoma cylindrospora, Fusarium fracticaudum, Phialophora cf. hyalina, and Morchella septimelata.</title>
        <authorList>
            <person name="Wingfield B.D."/>
            <person name="Bills G.F."/>
            <person name="Dong Y."/>
            <person name="Huang W."/>
            <person name="Nel W.J."/>
            <person name="Swalarsk-Parry B.S."/>
            <person name="Vaghefi N."/>
            <person name="Wilken P.M."/>
            <person name="An Z."/>
            <person name="de Beer Z.W."/>
            <person name="De Vos L."/>
            <person name="Chen L."/>
            <person name="Duong T.A."/>
            <person name="Gao Y."/>
            <person name="Hammerbacher A."/>
            <person name="Kikkert J.R."/>
            <person name="Li Y."/>
            <person name="Li H."/>
            <person name="Li K."/>
            <person name="Li Q."/>
            <person name="Liu X."/>
            <person name="Ma X."/>
            <person name="Naidoo K."/>
            <person name="Pethybridge S.J."/>
            <person name="Sun J."/>
            <person name="Steenkamp E.T."/>
            <person name="van der Nest M.A."/>
            <person name="van Wyk S."/>
            <person name="Wingfield M.J."/>
            <person name="Xiong C."/>
            <person name="Yue Q."/>
            <person name="Zhang X."/>
        </authorList>
    </citation>
    <scope>NUCLEOTIDE SEQUENCE [LARGE SCALE GENOMIC DNA]</scope>
    <source>
        <strain evidence="2 3">BP6252</strain>
    </source>
</reference>
<comment type="caution">
    <text evidence="2">The sequence shown here is derived from an EMBL/GenBank/DDBJ whole genome shotgun (WGS) entry which is preliminary data.</text>
</comment>
<feature type="region of interest" description="Disordered" evidence="1">
    <location>
        <begin position="179"/>
        <end position="209"/>
    </location>
</feature>
<name>A0A3D8S182_9HELO</name>
<dbReference type="AlphaFoldDB" id="A0A3D8S182"/>
<dbReference type="OrthoDB" id="5062115at2759"/>
<protein>
    <submittedName>
        <fullName evidence="2">Uncharacterized protein</fullName>
    </submittedName>
</protein>
<organism evidence="2 3">
    <name type="scientific">Coleophoma cylindrospora</name>
    <dbReference type="NCBI Taxonomy" id="1849047"/>
    <lineage>
        <taxon>Eukaryota</taxon>
        <taxon>Fungi</taxon>
        <taxon>Dikarya</taxon>
        <taxon>Ascomycota</taxon>
        <taxon>Pezizomycotina</taxon>
        <taxon>Leotiomycetes</taxon>
        <taxon>Helotiales</taxon>
        <taxon>Dermateaceae</taxon>
        <taxon>Coleophoma</taxon>
    </lineage>
</organism>
<dbReference type="EMBL" id="PDLM01000004">
    <property type="protein sequence ID" value="RDW79854.1"/>
    <property type="molecule type" value="Genomic_DNA"/>
</dbReference>
<gene>
    <name evidence="2" type="ORF">BP6252_04492</name>
</gene>
<dbReference type="Proteomes" id="UP000256645">
    <property type="component" value="Unassembled WGS sequence"/>
</dbReference>
<evidence type="ECO:0000256" key="1">
    <source>
        <dbReference type="SAM" id="MobiDB-lite"/>
    </source>
</evidence>
<proteinExistence type="predicted"/>
<accession>A0A3D8S182</accession>